<dbReference type="PANTHER" id="PTHR13964:SF27">
    <property type="entry name" value="HAT-TRICK, ISOFORM D"/>
    <property type="match status" value="1"/>
</dbReference>
<feature type="compositionally biased region" description="Low complexity" evidence="4">
    <location>
        <begin position="419"/>
        <end position="430"/>
    </location>
</feature>
<protein>
    <recommendedName>
        <fullName evidence="5">ARID domain-containing protein</fullName>
    </recommendedName>
</protein>
<evidence type="ECO:0000259" key="5">
    <source>
        <dbReference type="PROSITE" id="PS51011"/>
    </source>
</evidence>
<feature type="compositionally biased region" description="Low complexity" evidence="4">
    <location>
        <begin position="95"/>
        <end position="106"/>
    </location>
</feature>
<evidence type="ECO:0000256" key="4">
    <source>
        <dbReference type="SAM" id="MobiDB-lite"/>
    </source>
</evidence>
<sequence length="519" mass="58734">MVIPRNNLELYNGSQHSALDHSSKGALDRATAFIKKGILPMNWEKNEIYGTKASTLGGRRSSSSYTTEAKKTVFGKRNAASKADENDRRRETMMGSEASESSNSDSGCEDCDLFTAQLYKFHEERGTPINKAPILGGKDLDLFRFYKVVQSYGGKKRVTENNMWRKVLSRLHLGGCPGATPVTVRNAYSRYLDHFNSFYRNLGLSTWPTTSTSSRSVRQNRLTDRETEQLRKKKLAERKKERQEKLRKAREYDRHDGDYKRKNEKCGKENQKVKVTRDEEVVKKDQKQERKHWLALTSAAGKRSQTKDEQKLLSKKKVKEDINNEIIANKEICHSSESDHKEEISKRVDLDKDVGKEVKPEEFEENATKRENVVVKVEFDDANESFEQESDTSHRGQRSRSHKSLSVDNGEEEKDVTASCSTSLHRLSSSPANTRNDMSDEAYPKYSHDMSTNVPPTKPSKVHPRSRASSIVNETAVMSEGSSDDAKISLSLQGVPSTGDKAVESSRLTAFNEDTGNEQ</sequence>
<keyword evidence="3" id="KW-0539">Nucleus</keyword>
<dbReference type="Pfam" id="PF01388">
    <property type="entry name" value="ARID"/>
    <property type="match status" value="1"/>
</dbReference>
<feature type="compositionally biased region" description="Basic and acidic residues" evidence="4">
    <location>
        <begin position="82"/>
        <end position="92"/>
    </location>
</feature>
<dbReference type="EMBL" id="JBGFUD010015688">
    <property type="protein sequence ID" value="MFH4984179.1"/>
    <property type="molecule type" value="Genomic_DNA"/>
</dbReference>
<dbReference type="SUPFAM" id="SSF46774">
    <property type="entry name" value="ARID-like"/>
    <property type="match status" value="1"/>
</dbReference>
<comment type="caution">
    <text evidence="6">The sequence shown here is derived from an EMBL/GenBank/DDBJ whole genome shotgun (WGS) entry which is preliminary data.</text>
</comment>
<keyword evidence="2" id="KW-0804">Transcription</keyword>
<feature type="compositionally biased region" description="Basic and acidic residues" evidence="4">
    <location>
        <begin position="238"/>
        <end position="290"/>
    </location>
</feature>
<name>A0ABD6EW45_9BILA</name>
<dbReference type="Proteomes" id="UP001608902">
    <property type="component" value="Unassembled WGS sequence"/>
</dbReference>
<dbReference type="SMART" id="SM00501">
    <property type="entry name" value="BRIGHT"/>
    <property type="match status" value="1"/>
</dbReference>
<dbReference type="AlphaFoldDB" id="A0ABD6EW45"/>
<accession>A0ABD6EW45</accession>
<keyword evidence="1" id="KW-0805">Transcription regulation</keyword>
<feature type="compositionally biased region" description="Basic and acidic residues" evidence="4">
    <location>
        <begin position="221"/>
        <end position="230"/>
    </location>
</feature>
<feature type="compositionally biased region" description="Acidic residues" evidence="4">
    <location>
        <begin position="380"/>
        <end position="390"/>
    </location>
</feature>
<dbReference type="PROSITE" id="PS51011">
    <property type="entry name" value="ARID"/>
    <property type="match status" value="1"/>
</dbReference>
<gene>
    <name evidence="6" type="ORF">AB6A40_010888</name>
</gene>
<keyword evidence="7" id="KW-1185">Reference proteome</keyword>
<evidence type="ECO:0000313" key="7">
    <source>
        <dbReference type="Proteomes" id="UP001608902"/>
    </source>
</evidence>
<feature type="domain" description="ARID" evidence="5">
    <location>
        <begin position="108"/>
        <end position="200"/>
    </location>
</feature>
<evidence type="ECO:0000313" key="6">
    <source>
        <dbReference type="EMBL" id="MFH4984179.1"/>
    </source>
</evidence>
<feature type="compositionally biased region" description="Basic and acidic residues" evidence="4">
    <location>
        <begin position="334"/>
        <end position="379"/>
    </location>
</feature>
<dbReference type="CDD" id="cd16100">
    <property type="entry name" value="ARID"/>
    <property type="match status" value="1"/>
</dbReference>
<evidence type="ECO:0000256" key="3">
    <source>
        <dbReference type="ARBA" id="ARBA00023242"/>
    </source>
</evidence>
<dbReference type="PANTHER" id="PTHR13964">
    <property type="entry name" value="RBP-RELATED"/>
    <property type="match status" value="1"/>
</dbReference>
<reference evidence="6 7" key="1">
    <citation type="submission" date="2024-08" db="EMBL/GenBank/DDBJ databases">
        <title>Gnathostoma spinigerum genome.</title>
        <authorList>
            <person name="Gonzalez-Bertolin B."/>
            <person name="Monzon S."/>
            <person name="Zaballos A."/>
            <person name="Jimenez P."/>
            <person name="Dekumyoy P."/>
            <person name="Varona S."/>
            <person name="Cuesta I."/>
            <person name="Sumanam S."/>
            <person name="Adisakwattana P."/>
            <person name="Gasser R.B."/>
            <person name="Hernandez-Gonzalez A."/>
            <person name="Young N.D."/>
            <person name="Perteguer M.J."/>
        </authorList>
    </citation>
    <scope>NUCLEOTIDE SEQUENCE [LARGE SCALE GENOMIC DNA]</scope>
    <source>
        <strain evidence="6">AL3</strain>
        <tissue evidence="6">Liver</tissue>
    </source>
</reference>
<dbReference type="SMART" id="SM01014">
    <property type="entry name" value="ARID"/>
    <property type="match status" value="1"/>
</dbReference>
<dbReference type="Gene3D" id="1.10.150.60">
    <property type="entry name" value="ARID DNA-binding domain"/>
    <property type="match status" value="1"/>
</dbReference>
<evidence type="ECO:0000256" key="1">
    <source>
        <dbReference type="ARBA" id="ARBA00023015"/>
    </source>
</evidence>
<dbReference type="InterPro" id="IPR001606">
    <property type="entry name" value="ARID_dom"/>
</dbReference>
<feature type="compositionally biased region" description="Polar residues" evidence="4">
    <location>
        <begin position="506"/>
        <end position="519"/>
    </location>
</feature>
<proteinExistence type="predicted"/>
<feature type="region of interest" description="Disordered" evidence="4">
    <location>
        <begin position="491"/>
        <end position="519"/>
    </location>
</feature>
<feature type="region of interest" description="Disordered" evidence="4">
    <location>
        <begin position="76"/>
        <end position="107"/>
    </location>
</feature>
<dbReference type="InterPro" id="IPR051232">
    <property type="entry name" value="ARID/SWI1_ChromRemod"/>
</dbReference>
<organism evidence="6 7">
    <name type="scientific">Gnathostoma spinigerum</name>
    <dbReference type="NCBI Taxonomy" id="75299"/>
    <lineage>
        <taxon>Eukaryota</taxon>
        <taxon>Metazoa</taxon>
        <taxon>Ecdysozoa</taxon>
        <taxon>Nematoda</taxon>
        <taxon>Chromadorea</taxon>
        <taxon>Rhabditida</taxon>
        <taxon>Spirurina</taxon>
        <taxon>Gnathostomatomorpha</taxon>
        <taxon>Gnathostomatoidea</taxon>
        <taxon>Gnathostomatidae</taxon>
        <taxon>Gnathostoma</taxon>
    </lineage>
</organism>
<feature type="region of interest" description="Disordered" evidence="4">
    <location>
        <begin position="209"/>
        <end position="290"/>
    </location>
</feature>
<dbReference type="InterPro" id="IPR036431">
    <property type="entry name" value="ARID_dom_sf"/>
</dbReference>
<feature type="region of interest" description="Disordered" evidence="4">
    <location>
        <begin position="334"/>
        <end position="470"/>
    </location>
</feature>
<evidence type="ECO:0000256" key="2">
    <source>
        <dbReference type="ARBA" id="ARBA00023163"/>
    </source>
</evidence>